<keyword evidence="1" id="KW-0732">Signal</keyword>
<dbReference type="EMBL" id="JAAVJI010000003">
    <property type="protein sequence ID" value="NJP00521.1"/>
    <property type="molecule type" value="Genomic_DNA"/>
</dbReference>
<comment type="caution">
    <text evidence="2">The sequence shown here is derived from an EMBL/GenBank/DDBJ whole genome shotgun (WGS) entry which is preliminary data.</text>
</comment>
<keyword evidence="3" id="KW-1185">Reference proteome</keyword>
<proteinExistence type="predicted"/>
<evidence type="ECO:0000313" key="2">
    <source>
        <dbReference type="EMBL" id="NJP00521.1"/>
    </source>
</evidence>
<protein>
    <submittedName>
        <fullName evidence="2">Uncharacterized protein</fullName>
    </submittedName>
</protein>
<organism evidence="2 3">
    <name type="scientific">Pseudomonas quercus</name>
    <dbReference type="NCBI Taxonomy" id="2722792"/>
    <lineage>
        <taxon>Bacteria</taxon>
        <taxon>Pseudomonadati</taxon>
        <taxon>Pseudomonadota</taxon>
        <taxon>Gammaproteobacteria</taxon>
        <taxon>Pseudomonadales</taxon>
        <taxon>Pseudomonadaceae</taxon>
        <taxon>Pseudomonas</taxon>
    </lineage>
</organism>
<dbReference type="Proteomes" id="UP000746535">
    <property type="component" value="Unassembled WGS sequence"/>
</dbReference>
<feature type="chain" id="PRO_5045932228" evidence="1">
    <location>
        <begin position="23"/>
        <end position="130"/>
    </location>
</feature>
<dbReference type="RefSeq" id="WP_168082735.1">
    <property type="nucleotide sequence ID" value="NZ_JAAVJI010000003.1"/>
</dbReference>
<evidence type="ECO:0000256" key="1">
    <source>
        <dbReference type="SAM" id="SignalP"/>
    </source>
</evidence>
<feature type="signal peptide" evidence="1">
    <location>
        <begin position="1"/>
        <end position="22"/>
    </location>
</feature>
<name>A0ABX0YE81_9PSED</name>
<sequence>MRRMLTVLLALLGGVPLAPAMADNPQGYGVLIVSRERLEVGTSCEIGLYMQDQLVGRLFPEQTLSYNLPPGPLVVRLQVLPGQAPGCSPGIVGEQRSTTLTLQAGDIRKYRIAAGPNGLYLKAAPLEYAP</sequence>
<evidence type="ECO:0000313" key="3">
    <source>
        <dbReference type="Proteomes" id="UP000746535"/>
    </source>
</evidence>
<reference evidence="2 3" key="1">
    <citation type="submission" date="2020-03" db="EMBL/GenBank/DDBJ databases">
        <authorList>
            <person name="Wang L."/>
            <person name="He N."/>
            <person name="Li Y."/>
            <person name="Fang Y."/>
            <person name="Zhang F."/>
        </authorList>
    </citation>
    <scope>NUCLEOTIDE SEQUENCE [LARGE SCALE GENOMIC DNA]</scope>
    <source>
        <strain evidence="3">hsmgli-8</strain>
    </source>
</reference>
<gene>
    <name evidence="2" type="ORF">HBH25_06570</name>
</gene>
<accession>A0ABX0YE81</accession>